<dbReference type="AlphaFoldDB" id="A0A6N3ANJ6"/>
<dbReference type="EMBL" id="CACRTO010000008">
    <property type="protein sequence ID" value="VYT93151.1"/>
    <property type="molecule type" value="Genomic_DNA"/>
</dbReference>
<proteinExistence type="predicted"/>
<organism evidence="2">
    <name type="scientific">Clostridium tertium</name>
    <dbReference type="NCBI Taxonomy" id="1559"/>
    <lineage>
        <taxon>Bacteria</taxon>
        <taxon>Bacillati</taxon>
        <taxon>Bacillota</taxon>
        <taxon>Clostridia</taxon>
        <taxon>Eubacteriales</taxon>
        <taxon>Clostridiaceae</taxon>
        <taxon>Clostridium</taxon>
    </lineage>
</organism>
<evidence type="ECO:0000259" key="1">
    <source>
        <dbReference type="Pfam" id="PF13566"/>
    </source>
</evidence>
<protein>
    <recommendedName>
        <fullName evidence="1">DUF4130 domain-containing protein</fullName>
    </recommendedName>
</protein>
<accession>A0A6N3ANJ6</accession>
<dbReference type="InterPro" id="IPR025404">
    <property type="entry name" value="DUF4130"/>
</dbReference>
<reference evidence="2" key="1">
    <citation type="submission" date="2019-11" db="EMBL/GenBank/DDBJ databases">
        <authorList>
            <person name="Feng L."/>
        </authorList>
    </citation>
    <scope>NUCLEOTIDE SEQUENCE</scope>
    <source>
        <strain evidence="2">CTertiumLFYP3</strain>
    </source>
</reference>
<name>A0A6N3ANJ6_9CLOT</name>
<dbReference type="InterPro" id="IPR023875">
    <property type="entry name" value="DNA_repair_put"/>
</dbReference>
<sequence length="246" mass="29675">MIKLIFDDSFEGFLTAIYDAFYSKEEITYIGVEDNSDLDMLTRKIYIETDINKYRKVKDAIVCKIDPLALNKIYTLYLSSYTNKGLLCYKYLKLGFKYGSDIHKHLYLNEVKDVNLIERRVTYEVHRFTGFVRFSIINKKFLYASIEPDHNILELLSPHFADRFNNEYWIIHDVKRNIASIYNKVSWEITEMNDDMYAYLKSHNDEFEDLWRSYFKSTTIKERLNPKLQRKSMPKRYWKNLTEMQE</sequence>
<dbReference type="Pfam" id="PF13566">
    <property type="entry name" value="DUF4130"/>
    <property type="match status" value="1"/>
</dbReference>
<gene>
    <name evidence="2" type="ORF">CTLFYP3_01042</name>
</gene>
<dbReference type="RefSeq" id="WP_156625572.1">
    <property type="nucleotide sequence ID" value="NZ_CACRTO010000008.1"/>
</dbReference>
<dbReference type="NCBIfam" id="TIGR03915">
    <property type="entry name" value="SAM_7_link_chp"/>
    <property type="match status" value="1"/>
</dbReference>
<evidence type="ECO:0000313" key="2">
    <source>
        <dbReference type="EMBL" id="VYT93151.1"/>
    </source>
</evidence>
<feature type="domain" description="DUF4130" evidence="1">
    <location>
        <begin position="84"/>
        <end position="243"/>
    </location>
</feature>